<sequence>MEKELKDDLQHKPTQVKIQLDKERTFILDLNAYAEIDLLHEDKTYHDIEKDIIEMRPYAIKAFLWGGLVHEDRELTPEFVGKYVDVNNIQEYATKIYKAILDGKPKAKNKDKEDSETDKKK</sequence>
<evidence type="ECO:0000313" key="1">
    <source>
        <dbReference type="EMBL" id="MBP1950298.1"/>
    </source>
</evidence>
<keyword evidence="2" id="KW-1185">Reference proteome</keyword>
<name>A0ABS4HHD8_9BACI</name>
<evidence type="ECO:0000313" key="2">
    <source>
        <dbReference type="Proteomes" id="UP001519328"/>
    </source>
</evidence>
<dbReference type="RefSeq" id="WP_209481784.1">
    <property type="nucleotide sequence ID" value="NZ_JAGGKK010000020.1"/>
</dbReference>
<evidence type="ECO:0008006" key="3">
    <source>
        <dbReference type="Google" id="ProtNLM"/>
    </source>
</evidence>
<organism evidence="1 2">
    <name type="scientific">Virgibacillus litoralis</name>
    <dbReference type="NCBI Taxonomy" id="578221"/>
    <lineage>
        <taxon>Bacteria</taxon>
        <taxon>Bacillati</taxon>
        <taxon>Bacillota</taxon>
        <taxon>Bacilli</taxon>
        <taxon>Bacillales</taxon>
        <taxon>Bacillaceae</taxon>
        <taxon>Virgibacillus</taxon>
    </lineage>
</organism>
<comment type="caution">
    <text evidence="1">The sequence shown here is derived from an EMBL/GenBank/DDBJ whole genome shotgun (WGS) entry which is preliminary data.</text>
</comment>
<dbReference type="EMBL" id="JAGGKK010000020">
    <property type="protein sequence ID" value="MBP1950298.1"/>
    <property type="molecule type" value="Genomic_DNA"/>
</dbReference>
<reference evidence="1 2" key="1">
    <citation type="submission" date="2021-03" db="EMBL/GenBank/DDBJ databases">
        <title>Genomic Encyclopedia of Type Strains, Phase IV (KMG-IV): sequencing the most valuable type-strain genomes for metagenomic binning, comparative biology and taxonomic classification.</title>
        <authorList>
            <person name="Goeker M."/>
        </authorList>
    </citation>
    <scope>NUCLEOTIDE SEQUENCE [LARGE SCALE GENOMIC DNA]</scope>
    <source>
        <strain evidence="1 2">DSM 21085</strain>
    </source>
</reference>
<protein>
    <recommendedName>
        <fullName evidence="3">Phage protein</fullName>
    </recommendedName>
</protein>
<dbReference type="Proteomes" id="UP001519328">
    <property type="component" value="Unassembled WGS sequence"/>
</dbReference>
<accession>A0ABS4HHD8</accession>
<proteinExistence type="predicted"/>
<gene>
    <name evidence="1" type="ORF">J2Z82_003255</name>
</gene>